<sequence length="812" mass="93344">MSTYHNISIAEQMFRDFLASNEHPLDKEIDHDSNKFHYFSCPHGGKTDARYKFYSDGIPSGYFKCWYCGIEDDFISKQKNDVSPQEWQAHLNRLAEIKRQEERTAKKQYSDHAELARTVFSTALEANAFEHDYLLKKKVQNYGLKIVGTVNQYTEKAKCYQGTLLVPCYNANNELVNIERIYLDKKEDKYKKRPLAGAQRTGAFYMLGEVTPDKATILIAEGYSTAATIYESLGYPTVITFNCGNIPPVIQILRDIYPQSQFIIAADDDRWQKDANRRHAGENAAKKACAEFSNTTYVLPDFSVLGISEDKLAKLESPPTDFNDLFVFLVNQGLARNAALAEIARQIMPKPIPHAEILGRLINKINPVNFREQAALREGESPKNNHYQIIVVEYLLQLAKSNHWGICKHLDFVYLFNGAYWNLLDEEELKIFLGDVAEKMGVDKFKARYFNFRDHLYKQFLALARLPKPEQTKNCVRINLKNGTFEFLPDGGVLLRGFDRNDFLTYQLPFEYRSESVAPLFHAYLDRVLPEKKLQDILAEYLGYIFIPSSTLKLEKTLLLYGTGANGKSVFYEVVRNLLGEPNTSEYSLQSLTDDTGYYRAMIANKLVNYASEINGKLEASIFKQLVSGEPVEARFPYGKPFTITQYAKLIFNCNELPKDVEQTEAYFRRFLIIPFGVTIPDSEQDKQLAQKIISSELSGVFNWILEGLQRLIKQKSFTECDIIQRTREQYELESDSVKTFLFEKGYSSSPTDYVLIKSLYEEYRIFCTDDGFKPVNKTNFKRRLEASKIQTARMNIGNVAYITKISYKNFG</sequence>
<dbReference type="SMART" id="SM00493">
    <property type="entry name" value="TOPRIM"/>
    <property type="match status" value="1"/>
</dbReference>
<evidence type="ECO:0000256" key="2">
    <source>
        <dbReference type="ARBA" id="ARBA00022801"/>
    </source>
</evidence>
<name>A0AAX1EFJ6_9GAMM</name>
<dbReference type="PANTHER" id="PTHR35372:SF2">
    <property type="entry name" value="SF3 HELICASE DOMAIN-CONTAINING PROTEIN"/>
    <property type="match status" value="1"/>
</dbReference>
<dbReference type="InterPro" id="IPR051620">
    <property type="entry name" value="ORF904-like_C"/>
</dbReference>
<dbReference type="Proteomes" id="UP000295517">
    <property type="component" value="Chromosome"/>
</dbReference>
<evidence type="ECO:0000259" key="4">
    <source>
        <dbReference type="PROSITE" id="PS50880"/>
    </source>
</evidence>
<dbReference type="InterPro" id="IPR014015">
    <property type="entry name" value="Helicase_SF3_DNA-vir"/>
</dbReference>
<evidence type="ECO:0000313" key="6">
    <source>
        <dbReference type="EMBL" id="QBR83843.1"/>
    </source>
</evidence>
<dbReference type="InterPro" id="IPR006171">
    <property type="entry name" value="TOPRIM_dom"/>
</dbReference>
<dbReference type="Pfam" id="PF08706">
    <property type="entry name" value="D5_N"/>
    <property type="match status" value="1"/>
</dbReference>
<dbReference type="GO" id="GO:0016787">
    <property type="term" value="F:hydrolase activity"/>
    <property type="evidence" value="ECO:0007669"/>
    <property type="project" value="UniProtKB-KW"/>
</dbReference>
<evidence type="ECO:0000313" key="7">
    <source>
        <dbReference type="Proteomes" id="UP000295517"/>
    </source>
</evidence>
<dbReference type="InterPro" id="IPR006500">
    <property type="entry name" value="Helicase_put_C_phage/plasmid"/>
</dbReference>
<dbReference type="PROSITE" id="PS51206">
    <property type="entry name" value="SF3_HELICASE_1"/>
    <property type="match status" value="1"/>
</dbReference>
<protein>
    <submittedName>
        <fullName evidence="6">Toprim domain-containing protein</fullName>
    </submittedName>
</protein>
<dbReference type="GO" id="GO:0005524">
    <property type="term" value="F:ATP binding"/>
    <property type="evidence" value="ECO:0007669"/>
    <property type="project" value="UniProtKB-KW"/>
</dbReference>
<keyword evidence="1" id="KW-0547">Nucleotide-binding</keyword>
<dbReference type="CDD" id="cd01029">
    <property type="entry name" value="TOPRIM_primases"/>
    <property type="match status" value="1"/>
</dbReference>
<feature type="domain" description="SF3 helicase" evidence="5">
    <location>
        <begin position="533"/>
        <end position="689"/>
    </location>
</feature>
<dbReference type="EMBL" id="CP038254">
    <property type="protein sequence ID" value="QBR83843.1"/>
    <property type="molecule type" value="Genomic_DNA"/>
</dbReference>
<dbReference type="PROSITE" id="PS50880">
    <property type="entry name" value="TOPRIM"/>
    <property type="match status" value="1"/>
</dbReference>
<dbReference type="InterPro" id="IPR034154">
    <property type="entry name" value="TOPRIM_DnaG/twinkle"/>
</dbReference>
<dbReference type="Gene3D" id="3.40.50.300">
    <property type="entry name" value="P-loop containing nucleotide triphosphate hydrolases"/>
    <property type="match status" value="1"/>
</dbReference>
<dbReference type="PANTHER" id="PTHR35372">
    <property type="entry name" value="ATP BINDING PROTEIN-RELATED"/>
    <property type="match status" value="1"/>
</dbReference>
<dbReference type="RefSeq" id="WP_135060167.1">
    <property type="nucleotide sequence ID" value="NZ_CP038254.1"/>
</dbReference>
<dbReference type="SUPFAM" id="SSF52540">
    <property type="entry name" value="P-loop containing nucleoside triphosphate hydrolases"/>
    <property type="match status" value="1"/>
</dbReference>
<proteinExistence type="predicted"/>
<evidence type="ECO:0000259" key="5">
    <source>
        <dbReference type="PROSITE" id="PS51206"/>
    </source>
</evidence>
<keyword evidence="2" id="KW-0378">Hydrolase</keyword>
<dbReference type="Pfam" id="PF19263">
    <property type="entry name" value="DUF5906"/>
    <property type="match status" value="1"/>
</dbReference>
<evidence type="ECO:0000256" key="1">
    <source>
        <dbReference type="ARBA" id="ARBA00022741"/>
    </source>
</evidence>
<feature type="domain" description="Toprim" evidence="4">
    <location>
        <begin position="215"/>
        <end position="310"/>
    </location>
</feature>
<evidence type="ECO:0000256" key="3">
    <source>
        <dbReference type="ARBA" id="ARBA00022840"/>
    </source>
</evidence>
<accession>A0AAX1EFJ6</accession>
<organism evidence="6 7">
    <name type="scientific">Legionella israelensis</name>
    <dbReference type="NCBI Taxonomy" id="454"/>
    <lineage>
        <taxon>Bacteria</taxon>
        <taxon>Pseudomonadati</taxon>
        <taxon>Pseudomonadota</taxon>
        <taxon>Gammaproteobacteria</taxon>
        <taxon>Legionellales</taxon>
        <taxon>Legionellaceae</taxon>
        <taxon>Legionella</taxon>
    </lineage>
</organism>
<dbReference type="NCBIfam" id="TIGR01613">
    <property type="entry name" value="primase_Cterm"/>
    <property type="match status" value="1"/>
</dbReference>
<reference evidence="6 7" key="1">
    <citation type="submission" date="2019-03" db="EMBL/GenBank/DDBJ databases">
        <title>Diverse conjugative elements silence natural transformation in Legionella species.</title>
        <authorList>
            <person name="Durieux I."/>
            <person name="Ginevra C."/>
            <person name="Attaiech L."/>
            <person name="Picq K."/>
            <person name="Juan P.A."/>
            <person name="Jarraud S."/>
            <person name="Charpentier X."/>
        </authorList>
    </citation>
    <scope>NUCLEOTIDE SEQUENCE [LARGE SCALE GENOMIC DNA]</scope>
    <source>
        <strain evidence="6 7">HL-0427-4011</strain>
    </source>
</reference>
<dbReference type="InterPro" id="IPR045455">
    <property type="entry name" value="NrS-1_pol-like_helicase"/>
</dbReference>
<keyword evidence="3" id="KW-0067">ATP-binding</keyword>
<gene>
    <name evidence="6" type="ORF">E3983_05465</name>
</gene>
<dbReference type="AlphaFoldDB" id="A0AAX1EFJ6"/>
<dbReference type="InterPro" id="IPR014818">
    <property type="entry name" value="Phage/plasmid_primase_P4_C"/>
</dbReference>
<dbReference type="InterPro" id="IPR027417">
    <property type="entry name" value="P-loop_NTPase"/>
</dbReference>